<dbReference type="Gene3D" id="3.10.620.30">
    <property type="match status" value="1"/>
</dbReference>
<feature type="chain" id="PRO_5039918114" description="Transglutaminase-like domain-containing protein" evidence="2">
    <location>
        <begin position="23"/>
        <end position="386"/>
    </location>
</feature>
<keyword evidence="1" id="KW-0802">TPR repeat</keyword>
<dbReference type="Pfam" id="PF01841">
    <property type="entry name" value="Transglut_core"/>
    <property type="match status" value="1"/>
</dbReference>
<keyword evidence="2" id="KW-0732">Signal</keyword>
<sequence length="386" mass="43921">MKLRGLLLAILLSLLLSSCARLQDFNIKPLPDFASINGPISAQQASQHITDSSFRTLSPEALAYFKKYLFDHMPQRQTAIQLRNLIHSPAFLNFEYAEDKTYSAQQAYAKAQGNCIAYSHLYISLARQLGLKAQYQLIESDPTLVLRDKKISLFIHLNVVVKLNSNNSFTADTVPEQQHLIKRGQMISDNSADALHYNNLAIDAMFDNNYLASYRYLAKAISLDPQLSLLWSNVGALFRKNQQLQAAELSLHNALALDPQAYPALNNLAVLYQQQNNSVKTQYYLNKIKTYRARNPYHHYNLSLLAISDKNYSLALRSIKKAIGLKADEAGFYYQQSLIYQQLQQLNQSRTALLLAIANSQDKKSLRSYQKQLRVLDQQIKLQNNN</sequence>
<gene>
    <name evidence="4" type="ORF">O0V09_12600</name>
</gene>
<feature type="domain" description="Transglutaminase-like" evidence="3">
    <location>
        <begin position="93"/>
        <end position="135"/>
    </location>
</feature>
<evidence type="ECO:0000259" key="3">
    <source>
        <dbReference type="Pfam" id="PF01841"/>
    </source>
</evidence>
<evidence type="ECO:0000256" key="1">
    <source>
        <dbReference type="PROSITE-ProRule" id="PRU00339"/>
    </source>
</evidence>
<dbReference type="InterPro" id="IPR019734">
    <property type="entry name" value="TPR_rpt"/>
</dbReference>
<dbReference type="AlphaFoldDB" id="A0A9J6RNG7"/>
<comment type="caution">
    <text evidence="4">The sequence shown here is derived from an EMBL/GenBank/DDBJ whole genome shotgun (WGS) entry which is preliminary data.</text>
</comment>
<dbReference type="Gene3D" id="1.25.40.10">
    <property type="entry name" value="Tetratricopeptide repeat domain"/>
    <property type="match status" value="2"/>
</dbReference>
<evidence type="ECO:0000313" key="5">
    <source>
        <dbReference type="Proteomes" id="UP001069090"/>
    </source>
</evidence>
<dbReference type="RefSeq" id="WP_258332199.1">
    <property type="nucleotide sequence ID" value="NZ_JAPTGG010000010.1"/>
</dbReference>
<protein>
    <recommendedName>
        <fullName evidence="3">Transglutaminase-like domain-containing protein</fullName>
    </recommendedName>
</protein>
<accession>A0A9J6RNG7</accession>
<feature type="signal peptide" evidence="2">
    <location>
        <begin position="1"/>
        <end position="22"/>
    </location>
</feature>
<organism evidence="4 5">
    <name type="scientific">Dasania phycosphaerae</name>
    <dbReference type="NCBI Taxonomy" id="2950436"/>
    <lineage>
        <taxon>Bacteria</taxon>
        <taxon>Pseudomonadati</taxon>
        <taxon>Pseudomonadota</taxon>
        <taxon>Gammaproteobacteria</taxon>
        <taxon>Cellvibrionales</taxon>
        <taxon>Spongiibacteraceae</taxon>
        <taxon>Dasania</taxon>
    </lineage>
</organism>
<keyword evidence="5" id="KW-1185">Reference proteome</keyword>
<dbReference type="PROSITE" id="PS50005">
    <property type="entry name" value="TPR"/>
    <property type="match status" value="1"/>
</dbReference>
<dbReference type="SMART" id="SM00028">
    <property type="entry name" value="TPR"/>
    <property type="match status" value="5"/>
</dbReference>
<dbReference type="InterPro" id="IPR038765">
    <property type="entry name" value="Papain-like_cys_pep_sf"/>
</dbReference>
<dbReference type="Proteomes" id="UP001069090">
    <property type="component" value="Unassembled WGS sequence"/>
</dbReference>
<reference evidence="4 5" key="1">
    <citation type="submission" date="2022-12" db="EMBL/GenBank/DDBJ databases">
        <title>Dasania phycosphaerae sp. nov., isolated from particulate material of the south coast of Korea.</title>
        <authorList>
            <person name="Jiang Y."/>
        </authorList>
    </citation>
    <scope>NUCLEOTIDE SEQUENCE [LARGE SCALE GENOMIC DNA]</scope>
    <source>
        <strain evidence="4 5">GY-19</strain>
    </source>
</reference>
<evidence type="ECO:0000256" key="2">
    <source>
        <dbReference type="SAM" id="SignalP"/>
    </source>
</evidence>
<dbReference type="EMBL" id="JAPTGG010000010">
    <property type="protein sequence ID" value="MCZ0866044.1"/>
    <property type="molecule type" value="Genomic_DNA"/>
</dbReference>
<dbReference type="InterPro" id="IPR002931">
    <property type="entry name" value="Transglutaminase-like"/>
</dbReference>
<evidence type="ECO:0000313" key="4">
    <source>
        <dbReference type="EMBL" id="MCZ0866044.1"/>
    </source>
</evidence>
<dbReference type="SUPFAM" id="SSF48452">
    <property type="entry name" value="TPR-like"/>
    <property type="match status" value="1"/>
</dbReference>
<dbReference type="SUPFAM" id="SSF54001">
    <property type="entry name" value="Cysteine proteinases"/>
    <property type="match status" value="1"/>
</dbReference>
<name>A0A9J6RNG7_9GAMM</name>
<proteinExistence type="predicted"/>
<dbReference type="InterPro" id="IPR011990">
    <property type="entry name" value="TPR-like_helical_dom_sf"/>
</dbReference>
<dbReference type="PROSITE" id="PS51257">
    <property type="entry name" value="PROKAR_LIPOPROTEIN"/>
    <property type="match status" value="1"/>
</dbReference>
<feature type="repeat" description="TPR" evidence="1">
    <location>
        <begin position="228"/>
        <end position="261"/>
    </location>
</feature>